<reference evidence="1 2" key="2">
    <citation type="journal article" date="2022" name="Mol. Ecol. Resour.">
        <title>The genomes of chicory, endive, great burdock and yacon provide insights into Asteraceae paleo-polyploidization history and plant inulin production.</title>
        <authorList>
            <person name="Fan W."/>
            <person name="Wang S."/>
            <person name="Wang H."/>
            <person name="Wang A."/>
            <person name="Jiang F."/>
            <person name="Liu H."/>
            <person name="Zhao H."/>
            <person name="Xu D."/>
            <person name="Zhang Y."/>
        </authorList>
    </citation>
    <scope>NUCLEOTIDE SEQUENCE [LARGE SCALE GENOMIC DNA]</scope>
    <source>
        <strain evidence="2">cv. Punajuju</strain>
        <tissue evidence="1">Leaves</tissue>
    </source>
</reference>
<keyword evidence="2" id="KW-1185">Reference proteome</keyword>
<organism evidence="1 2">
    <name type="scientific">Cichorium intybus</name>
    <name type="common">Chicory</name>
    <dbReference type="NCBI Taxonomy" id="13427"/>
    <lineage>
        <taxon>Eukaryota</taxon>
        <taxon>Viridiplantae</taxon>
        <taxon>Streptophyta</taxon>
        <taxon>Embryophyta</taxon>
        <taxon>Tracheophyta</taxon>
        <taxon>Spermatophyta</taxon>
        <taxon>Magnoliopsida</taxon>
        <taxon>eudicotyledons</taxon>
        <taxon>Gunneridae</taxon>
        <taxon>Pentapetalae</taxon>
        <taxon>asterids</taxon>
        <taxon>campanulids</taxon>
        <taxon>Asterales</taxon>
        <taxon>Asteraceae</taxon>
        <taxon>Cichorioideae</taxon>
        <taxon>Cichorieae</taxon>
        <taxon>Cichoriinae</taxon>
        <taxon>Cichorium</taxon>
    </lineage>
</organism>
<dbReference type="EMBL" id="CM042016">
    <property type="protein sequence ID" value="KAI3700359.1"/>
    <property type="molecule type" value="Genomic_DNA"/>
</dbReference>
<reference evidence="2" key="1">
    <citation type="journal article" date="2022" name="Mol. Ecol. Resour.">
        <title>The genomes of chicory, endive, great burdock and yacon provide insights into Asteraceae palaeo-polyploidization history and plant inulin production.</title>
        <authorList>
            <person name="Fan W."/>
            <person name="Wang S."/>
            <person name="Wang H."/>
            <person name="Wang A."/>
            <person name="Jiang F."/>
            <person name="Liu H."/>
            <person name="Zhao H."/>
            <person name="Xu D."/>
            <person name="Zhang Y."/>
        </authorList>
    </citation>
    <scope>NUCLEOTIDE SEQUENCE [LARGE SCALE GENOMIC DNA]</scope>
    <source>
        <strain evidence="2">cv. Punajuju</strain>
    </source>
</reference>
<evidence type="ECO:0000313" key="2">
    <source>
        <dbReference type="Proteomes" id="UP001055811"/>
    </source>
</evidence>
<dbReference type="Proteomes" id="UP001055811">
    <property type="component" value="Linkage Group LG08"/>
</dbReference>
<proteinExistence type="predicted"/>
<protein>
    <submittedName>
        <fullName evidence="1">Uncharacterized protein</fullName>
    </submittedName>
</protein>
<gene>
    <name evidence="1" type="ORF">L2E82_44985</name>
</gene>
<evidence type="ECO:0000313" key="1">
    <source>
        <dbReference type="EMBL" id="KAI3700359.1"/>
    </source>
</evidence>
<accession>A0ACB8ZSR0</accession>
<comment type="caution">
    <text evidence="1">The sequence shown here is derived from an EMBL/GenBank/DDBJ whole genome shotgun (WGS) entry which is preliminary data.</text>
</comment>
<sequence>MTFQTFSLNSNFQLIKIKAKGGDSQALALNSRNSRQGSRPIRRRCCLSLLLFIVFAIISAVAASPLLDINIPHEPEGVNIVLPSSSRKLIAILTFKCYRSMETPSDLKFEVGQLAEIKTFMEGYRGAWFRCKIKDINLRKNKIMPEYFDFPGEEITWKNIYELPHYGWEIKRQLMVRPQYPKMYHKNEMPAVNSISEVCVVIDGSWKFGDLVDWYKDDCFWSSRIVKILSDDKIKIELSMPPAGQGGIYEAFCKDIRPSLSRPTNNGQTSCNAQLIYPSQQVEMKMDGGDDVEKASSSDSISTLLGKMLITTL</sequence>
<name>A0ACB8ZSR0_CICIN</name>